<keyword evidence="3" id="KW-1185">Reference proteome</keyword>
<keyword evidence="1" id="KW-0472">Membrane</keyword>
<organism evidence="2 3">
    <name type="scientific">Ferrimonas marina</name>
    <dbReference type="NCBI Taxonomy" id="299255"/>
    <lineage>
        <taxon>Bacteria</taxon>
        <taxon>Pseudomonadati</taxon>
        <taxon>Pseudomonadota</taxon>
        <taxon>Gammaproteobacteria</taxon>
        <taxon>Alteromonadales</taxon>
        <taxon>Ferrimonadaceae</taxon>
        <taxon>Ferrimonas</taxon>
    </lineage>
</organism>
<proteinExistence type="predicted"/>
<sequence length="180" mass="20013">MPSTGTHQRTLIVLLLAFVMPVLVAYAVLKLGLYQGGSTNKGQLLSALSYEQLAHENPEAQQWQIIAFLPEQCDESCQDNLVLMRQTHQALGREQQRVRPLVFTQSDSDLSAVKQLSELQVTQATANDQVVDALAPYALVVVDPWGQWVLGYPHGSLTTAEHRRDLLADLRKLLKLSRIG</sequence>
<dbReference type="STRING" id="299255.SAMN02745129_3673"/>
<reference evidence="2 3" key="1">
    <citation type="submission" date="2016-11" db="EMBL/GenBank/DDBJ databases">
        <authorList>
            <person name="Jaros S."/>
            <person name="Januszkiewicz K."/>
            <person name="Wedrychowicz H."/>
        </authorList>
    </citation>
    <scope>NUCLEOTIDE SEQUENCE [LARGE SCALE GENOMIC DNA]</scope>
    <source>
        <strain evidence="2 3">DSM 16917</strain>
    </source>
</reference>
<evidence type="ECO:0000313" key="3">
    <source>
        <dbReference type="Proteomes" id="UP000184268"/>
    </source>
</evidence>
<feature type="transmembrane region" description="Helical" evidence="1">
    <location>
        <begin position="12"/>
        <end position="33"/>
    </location>
</feature>
<keyword evidence="1" id="KW-1133">Transmembrane helix</keyword>
<dbReference type="RefSeq" id="WP_067659545.1">
    <property type="nucleotide sequence ID" value="NZ_FQXG01000006.1"/>
</dbReference>
<protein>
    <recommendedName>
        <fullName evidence="4">Cytochrome oxidase Cu insertion factor, SCO1/SenC/PrrC family</fullName>
    </recommendedName>
</protein>
<accession>A0A1M5XT64</accession>
<dbReference type="EMBL" id="FQXG01000006">
    <property type="protein sequence ID" value="SHI02902.1"/>
    <property type="molecule type" value="Genomic_DNA"/>
</dbReference>
<keyword evidence="1" id="KW-0812">Transmembrane</keyword>
<evidence type="ECO:0000313" key="2">
    <source>
        <dbReference type="EMBL" id="SHI02902.1"/>
    </source>
</evidence>
<name>A0A1M5XT64_9GAMM</name>
<dbReference type="AlphaFoldDB" id="A0A1M5XT64"/>
<evidence type="ECO:0008006" key="4">
    <source>
        <dbReference type="Google" id="ProtNLM"/>
    </source>
</evidence>
<gene>
    <name evidence="2" type="ORF">SAMN02745129_3673</name>
</gene>
<evidence type="ECO:0000256" key="1">
    <source>
        <dbReference type="SAM" id="Phobius"/>
    </source>
</evidence>
<dbReference type="OrthoDB" id="9785445at2"/>
<dbReference type="Proteomes" id="UP000184268">
    <property type="component" value="Unassembled WGS sequence"/>
</dbReference>